<dbReference type="PANTHER" id="PTHR31621">
    <property type="entry name" value="PROTEIN DMP3"/>
    <property type="match status" value="1"/>
</dbReference>
<evidence type="ECO:0000313" key="8">
    <source>
        <dbReference type="Proteomes" id="UP001153076"/>
    </source>
</evidence>
<dbReference type="GO" id="GO:0010256">
    <property type="term" value="P:endomembrane system organization"/>
    <property type="evidence" value="ECO:0007669"/>
    <property type="project" value="TreeGrafter"/>
</dbReference>
<evidence type="ECO:0000256" key="2">
    <source>
        <dbReference type="ARBA" id="ARBA00008707"/>
    </source>
</evidence>
<dbReference type="PANTHER" id="PTHR31621:SF0">
    <property type="entry name" value="PROTEIN DMP6"/>
    <property type="match status" value="1"/>
</dbReference>
<feature type="transmembrane region" description="Helical" evidence="6">
    <location>
        <begin position="156"/>
        <end position="178"/>
    </location>
</feature>
<dbReference type="Pfam" id="PF05078">
    <property type="entry name" value="DUF679"/>
    <property type="match status" value="1"/>
</dbReference>
<dbReference type="EMBL" id="JAKOGI010000033">
    <property type="protein sequence ID" value="KAJ8447994.1"/>
    <property type="molecule type" value="Genomic_DNA"/>
</dbReference>
<dbReference type="InterPro" id="IPR007770">
    <property type="entry name" value="DMP"/>
</dbReference>
<proteinExistence type="inferred from homology"/>
<comment type="subcellular location">
    <subcellularLocation>
        <location evidence="1">Membrane</location>
        <topology evidence="1">Multi-pass membrane protein</topology>
    </subcellularLocation>
</comment>
<comment type="similarity">
    <text evidence="2">Belongs to the plant DMP1 protein family.</text>
</comment>
<evidence type="ECO:0000313" key="7">
    <source>
        <dbReference type="EMBL" id="KAJ8447994.1"/>
    </source>
</evidence>
<comment type="caution">
    <text evidence="7">The sequence shown here is derived from an EMBL/GenBank/DDBJ whole genome shotgun (WGS) entry which is preliminary data.</text>
</comment>
<accession>A0A9Q1KQV2</accession>
<keyword evidence="5 6" id="KW-0472">Membrane</keyword>
<evidence type="ECO:0000256" key="6">
    <source>
        <dbReference type="SAM" id="Phobius"/>
    </source>
</evidence>
<keyword evidence="3 6" id="KW-0812">Transmembrane</keyword>
<dbReference type="GO" id="GO:0016020">
    <property type="term" value="C:membrane"/>
    <property type="evidence" value="ECO:0007669"/>
    <property type="project" value="UniProtKB-SubCell"/>
</dbReference>
<keyword evidence="4 6" id="KW-1133">Transmembrane helix</keyword>
<sequence length="211" mass="23599">MALHYVTNDIEVHIEEDHHDNEEILPLQNIPPPDAGDRNPTQEAISQAFQSTAHLANLLPIGTVMAFHLAPIFTNEDFLPAFMPVHVFTAITLLDKSTVQCYHPMPTKEDQEILTALPLNLGAMCNRLFVAFRTKHHGIGFPLTALFLLRLTCLCFIMDISLFVTLPVVPCLLSLYAARNYQIISCKESHFIINVIITPCNCTQKGEGYAD</sequence>
<evidence type="ECO:0000256" key="5">
    <source>
        <dbReference type="ARBA" id="ARBA00023136"/>
    </source>
</evidence>
<dbReference type="AlphaFoldDB" id="A0A9Q1KQV2"/>
<name>A0A9Q1KQV2_9CARY</name>
<dbReference type="OrthoDB" id="525686at2759"/>
<organism evidence="7 8">
    <name type="scientific">Carnegiea gigantea</name>
    <dbReference type="NCBI Taxonomy" id="171969"/>
    <lineage>
        <taxon>Eukaryota</taxon>
        <taxon>Viridiplantae</taxon>
        <taxon>Streptophyta</taxon>
        <taxon>Embryophyta</taxon>
        <taxon>Tracheophyta</taxon>
        <taxon>Spermatophyta</taxon>
        <taxon>Magnoliopsida</taxon>
        <taxon>eudicotyledons</taxon>
        <taxon>Gunneridae</taxon>
        <taxon>Pentapetalae</taxon>
        <taxon>Caryophyllales</taxon>
        <taxon>Cactineae</taxon>
        <taxon>Cactaceae</taxon>
        <taxon>Cactoideae</taxon>
        <taxon>Echinocereeae</taxon>
        <taxon>Carnegiea</taxon>
    </lineage>
</organism>
<keyword evidence="8" id="KW-1185">Reference proteome</keyword>
<reference evidence="7" key="1">
    <citation type="submission" date="2022-04" db="EMBL/GenBank/DDBJ databases">
        <title>Carnegiea gigantea Genome sequencing and assembly v2.</title>
        <authorList>
            <person name="Copetti D."/>
            <person name="Sanderson M.J."/>
            <person name="Burquez A."/>
            <person name="Wojciechowski M.F."/>
        </authorList>
    </citation>
    <scope>NUCLEOTIDE SEQUENCE</scope>
    <source>
        <strain evidence="7">SGP5-SGP5p</strain>
        <tissue evidence="7">Aerial part</tissue>
    </source>
</reference>
<dbReference type="Proteomes" id="UP001153076">
    <property type="component" value="Unassembled WGS sequence"/>
</dbReference>
<evidence type="ECO:0000256" key="4">
    <source>
        <dbReference type="ARBA" id="ARBA00022989"/>
    </source>
</evidence>
<gene>
    <name evidence="7" type="ORF">Cgig2_028870</name>
</gene>
<dbReference type="GO" id="GO:0005737">
    <property type="term" value="C:cytoplasm"/>
    <property type="evidence" value="ECO:0007669"/>
    <property type="project" value="UniProtKB-ARBA"/>
</dbReference>
<protein>
    <submittedName>
        <fullName evidence="7">Uncharacterized protein</fullName>
    </submittedName>
</protein>
<evidence type="ECO:0000256" key="1">
    <source>
        <dbReference type="ARBA" id="ARBA00004141"/>
    </source>
</evidence>
<evidence type="ECO:0000256" key="3">
    <source>
        <dbReference type="ARBA" id="ARBA00022692"/>
    </source>
</evidence>